<evidence type="ECO:0000313" key="9">
    <source>
        <dbReference type="EMBL" id="PRY01533.1"/>
    </source>
</evidence>
<evidence type="ECO:0000256" key="3">
    <source>
        <dbReference type="ARBA" id="ARBA00012663"/>
    </source>
</evidence>
<keyword evidence="5 6" id="KW-0326">Glycosidase</keyword>
<organism evidence="9 10">
    <name type="scientific">Allonocardiopsis opalescens</name>
    <dbReference type="NCBI Taxonomy" id="1144618"/>
    <lineage>
        <taxon>Bacteria</taxon>
        <taxon>Bacillati</taxon>
        <taxon>Actinomycetota</taxon>
        <taxon>Actinomycetes</taxon>
        <taxon>Streptosporangiales</taxon>
        <taxon>Allonocardiopsis</taxon>
    </lineage>
</organism>
<dbReference type="PANTHER" id="PTHR30480:SF13">
    <property type="entry name" value="BETA-HEXOSAMINIDASE"/>
    <property type="match status" value="1"/>
</dbReference>
<dbReference type="InterPro" id="IPR002772">
    <property type="entry name" value="Glyco_hydro_3_C"/>
</dbReference>
<gene>
    <name evidence="9" type="ORF">CLV72_101115</name>
</gene>
<name>A0A2T0QCF3_9ACTN</name>
<dbReference type="AlphaFoldDB" id="A0A2T0QCF3"/>
<dbReference type="PRINTS" id="PR00133">
    <property type="entry name" value="GLHYDRLASE3"/>
</dbReference>
<dbReference type="InterPro" id="IPR017853">
    <property type="entry name" value="GH"/>
</dbReference>
<dbReference type="InterPro" id="IPR036962">
    <property type="entry name" value="Glyco_hydro_3_N_sf"/>
</dbReference>
<dbReference type="SUPFAM" id="SSF52279">
    <property type="entry name" value="Beta-D-glucan exohydrolase, C-terminal domain"/>
    <property type="match status" value="1"/>
</dbReference>
<dbReference type="RefSeq" id="WP_106237398.1">
    <property type="nucleotide sequence ID" value="NZ_PVZC01000001.1"/>
</dbReference>
<evidence type="ECO:0000256" key="5">
    <source>
        <dbReference type="ARBA" id="ARBA00023295"/>
    </source>
</evidence>
<dbReference type="PROSITE" id="PS51257">
    <property type="entry name" value="PROKAR_LIPOPROTEIN"/>
    <property type="match status" value="1"/>
</dbReference>
<dbReference type="Pfam" id="PF01915">
    <property type="entry name" value="Glyco_hydro_3_C"/>
    <property type="match status" value="1"/>
</dbReference>
<evidence type="ECO:0000313" key="10">
    <source>
        <dbReference type="Proteomes" id="UP000237846"/>
    </source>
</evidence>
<dbReference type="Gene3D" id="3.40.50.1700">
    <property type="entry name" value="Glycoside hydrolase family 3 C-terminal domain"/>
    <property type="match status" value="1"/>
</dbReference>
<dbReference type="InterPro" id="IPR036881">
    <property type="entry name" value="Glyco_hydro_3_C_sf"/>
</dbReference>
<evidence type="ECO:0000259" key="8">
    <source>
        <dbReference type="Pfam" id="PF01915"/>
    </source>
</evidence>
<dbReference type="Pfam" id="PF00933">
    <property type="entry name" value="Glyco_hydro_3"/>
    <property type="match status" value="1"/>
</dbReference>
<keyword evidence="10" id="KW-1185">Reference proteome</keyword>
<dbReference type="GO" id="GO:0005975">
    <property type="term" value="P:carbohydrate metabolic process"/>
    <property type="evidence" value="ECO:0007669"/>
    <property type="project" value="InterPro"/>
</dbReference>
<dbReference type="PANTHER" id="PTHR30480">
    <property type="entry name" value="BETA-HEXOSAMINIDASE-RELATED"/>
    <property type="match status" value="1"/>
</dbReference>
<reference evidence="9 10" key="1">
    <citation type="submission" date="2018-03" db="EMBL/GenBank/DDBJ databases">
        <title>Genomic Encyclopedia of Archaeal and Bacterial Type Strains, Phase II (KMG-II): from individual species to whole genera.</title>
        <authorList>
            <person name="Goeker M."/>
        </authorList>
    </citation>
    <scope>NUCLEOTIDE SEQUENCE [LARGE SCALE GENOMIC DNA]</scope>
    <source>
        <strain evidence="9 10">DSM 45601</strain>
    </source>
</reference>
<dbReference type="FunFam" id="3.20.20.300:FF:000014">
    <property type="entry name" value="Beta-hexosaminidase, lipoprotein"/>
    <property type="match status" value="1"/>
</dbReference>
<feature type="domain" description="Glycoside hydrolase family 3 N-terminal" evidence="7">
    <location>
        <begin position="58"/>
        <end position="378"/>
    </location>
</feature>
<keyword evidence="4 6" id="KW-0378">Hydrolase</keyword>
<evidence type="ECO:0000256" key="1">
    <source>
        <dbReference type="ARBA" id="ARBA00001231"/>
    </source>
</evidence>
<evidence type="ECO:0000256" key="2">
    <source>
        <dbReference type="ARBA" id="ARBA00005336"/>
    </source>
</evidence>
<dbReference type="GO" id="GO:0004563">
    <property type="term" value="F:beta-N-acetylhexosaminidase activity"/>
    <property type="evidence" value="ECO:0007669"/>
    <property type="project" value="UniProtKB-EC"/>
</dbReference>
<comment type="similarity">
    <text evidence="2 6">Belongs to the glycosyl hydrolase 3 family.</text>
</comment>
<dbReference type="PROSITE" id="PS00775">
    <property type="entry name" value="GLYCOSYL_HYDROL_F3"/>
    <property type="match status" value="1"/>
</dbReference>
<dbReference type="EMBL" id="PVZC01000001">
    <property type="protein sequence ID" value="PRY01533.1"/>
    <property type="molecule type" value="Genomic_DNA"/>
</dbReference>
<comment type="caution">
    <text evidence="9">The sequence shown here is derived from an EMBL/GenBank/DDBJ whole genome shotgun (WGS) entry which is preliminary data.</text>
</comment>
<dbReference type="InterPro" id="IPR001764">
    <property type="entry name" value="Glyco_hydro_3_N"/>
</dbReference>
<dbReference type="GO" id="GO:0009254">
    <property type="term" value="P:peptidoglycan turnover"/>
    <property type="evidence" value="ECO:0007669"/>
    <property type="project" value="TreeGrafter"/>
</dbReference>
<protein>
    <recommendedName>
        <fullName evidence="3">beta-N-acetylhexosaminidase</fullName>
        <ecNumber evidence="3">3.2.1.52</ecNumber>
    </recommendedName>
</protein>
<feature type="domain" description="Glycoside hydrolase family 3 C-terminal" evidence="8">
    <location>
        <begin position="481"/>
        <end position="554"/>
    </location>
</feature>
<dbReference type="EC" id="3.2.1.52" evidence="3"/>
<dbReference type="InterPro" id="IPR050226">
    <property type="entry name" value="NagZ_Beta-hexosaminidase"/>
</dbReference>
<dbReference type="Proteomes" id="UP000237846">
    <property type="component" value="Unassembled WGS sequence"/>
</dbReference>
<dbReference type="Gene3D" id="3.20.20.300">
    <property type="entry name" value="Glycoside hydrolase, family 3, N-terminal domain"/>
    <property type="match status" value="1"/>
</dbReference>
<evidence type="ECO:0000256" key="4">
    <source>
        <dbReference type="ARBA" id="ARBA00022801"/>
    </source>
</evidence>
<sequence>MSRRRQTGLIAIAAALVLGACSTGGEGVPGASADATGGGAEQEAHQVDIEAVLDGMSTEQRVGQLLMPTVPGTTAEEAAPLVEQYHLGGVIYFPENLADAEQIAEMSSGLQEAGRAASAGAPLLLGVDQEQGLVARLGSIVTEFPDAMAIGATGSTDDAATLGRITGTELRALGINTDFVPVGDVNVNPDNPVIGIRSFGADPEAVSAMVAAEVGAFRQAGVATSVKHFPGHGDTATDSHTGLPVIETGRADWEATDLPPFRAAIEAGTDMVMVGHLSMPALDDSGDPATLSEPIVTGVLREELGFEGVVVTDALNMEAVRESHGDGEVAVRALEAGVDLLLMPPDLDLAYNALLTAVEEERISSERLEESVRRVLELKARLGLFPEQAAESGADAPAEIRSQESLAAAQGVADRSVTLLRNDEVDGAPVLPAAEGATVHVSGSGAETLAAALGESGVEVVTEGPAGADLAVVGTNGARGDAEQRAAVAALVDTGTPVVAVAVGTPYDVAALPGIAGYLATYSGQEVSLRAAARVITGEVAPSGRLPVAVPAGDGPEFAIGDGLGY</sequence>
<dbReference type="InterPro" id="IPR019800">
    <property type="entry name" value="Glyco_hydro_3_AS"/>
</dbReference>
<accession>A0A2T0QCF3</accession>
<dbReference type="OrthoDB" id="9805821at2"/>
<dbReference type="SUPFAM" id="SSF51445">
    <property type="entry name" value="(Trans)glycosidases"/>
    <property type="match status" value="1"/>
</dbReference>
<evidence type="ECO:0000259" key="7">
    <source>
        <dbReference type="Pfam" id="PF00933"/>
    </source>
</evidence>
<evidence type="ECO:0000256" key="6">
    <source>
        <dbReference type="RuleBase" id="RU361161"/>
    </source>
</evidence>
<proteinExistence type="inferred from homology"/>
<comment type="catalytic activity">
    <reaction evidence="1">
        <text>Hydrolysis of terminal non-reducing N-acetyl-D-hexosamine residues in N-acetyl-beta-D-hexosaminides.</text>
        <dbReference type="EC" id="3.2.1.52"/>
    </reaction>
</comment>